<dbReference type="AlphaFoldDB" id="A0A931J3K6"/>
<reference evidence="2" key="1">
    <citation type="submission" date="2020-12" db="EMBL/GenBank/DDBJ databases">
        <title>The genome sequence of Inhella sp. 1Y17.</title>
        <authorList>
            <person name="Liu Y."/>
        </authorList>
    </citation>
    <scope>NUCLEOTIDE SEQUENCE</scope>
    <source>
        <strain evidence="2">1Y17</strain>
    </source>
</reference>
<comment type="caution">
    <text evidence="2">The sequence shown here is derived from an EMBL/GenBank/DDBJ whole genome shotgun (WGS) entry which is preliminary data.</text>
</comment>
<evidence type="ECO:0000313" key="2">
    <source>
        <dbReference type="EMBL" id="MBH9577108.1"/>
    </source>
</evidence>
<evidence type="ECO:0000256" key="1">
    <source>
        <dbReference type="SAM" id="MobiDB-lite"/>
    </source>
</evidence>
<protein>
    <recommendedName>
        <fullName evidence="4">Peptidase C39-like domain-containing protein</fullName>
    </recommendedName>
</protein>
<keyword evidence="3" id="KW-1185">Reference proteome</keyword>
<sequence length="201" mass="22172">MDELALAAQAAQEEFSAASEGSPVSPCPAESEGFSINRALAQVRRWLLGHFTQQNSNSCVVASSRNMIHELTGENIPEEDLQQEVRDLMGKPDHDFETTPINPAYAAQLLEKHGVKTQTHRNIASEDLPATLDGKPALIGFKDPGHRVMLEGVDIDEDGNRTYKVRDPDPAYGGRTREMSQEEFDAKYNPQAIVIVCERAP</sequence>
<evidence type="ECO:0000313" key="3">
    <source>
        <dbReference type="Proteomes" id="UP000613266"/>
    </source>
</evidence>
<proteinExistence type="predicted"/>
<name>A0A931J3K6_9BURK</name>
<dbReference type="RefSeq" id="WP_198110882.1">
    <property type="nucleotide sequence ID" value="NZ_JAEDAK010000005.1"/>
</dbReference>
<dbReference type="EMBL" id="JAEDAK010000005">
    <property type="protein sequence ID" value="MBH9577108.1"/>
    <property type="molecule type" value="Genomic_DNA"/>
</dbReference>
<evidence type="ECO:0008006" key="4">
    <source>
        <dbReference type="Google" id="ProtNLM"/>
    </source>
</evidence>
<feature type="compositionally biased region" description="Low complexity" evidence="1">
    <location>
        <begin position="8"/>
        <end position="20"/>
    </location>
</feature>
<feature type="region of interest" description="Disordered" evidence="1">
    <location>
        <begin position="8"/>
        <end position="30"/>
    </location>
</feature>
<accession>A0A931J3K6</accession>
<gene>
    <name evidence="2" type="ORF">I7X39_09330</name>
</gene>
<organism evidence="2 3">
    <name type="scientific">Inhella proteolytica</name>
    <dbReference type="NCBI Taxonomy" id="2795029"/>
    <lineage>
        <taxon>Bacteria</taxon>
        <taxon>Pseudomonadati</taxon>
        <taxon>Pseudomonadota</taxon>
        <taxon>Betaproteobacteria</taxon>
        <taxon>Burkholderiales</taxon>
        <taxon>Sphaerotilaceae</taxon>
        <taxon>Inhella</taxon>
    </lineage>
</organism>
<dbReference type="Gene3D" id="3.90.70.10">
    <property type="entry name" value="Cysteine proteinases"/>
    <property type="match status" value="1"/>
</dbReference>
<dbReference type="Proteomes" id="UP000613266">
    <property type="component" value="Unassembled WGS sequence"/>
</dbReference>